<dbReference type="EMBL" id="REGN01001648">
    <property type="protein sequence ID" value="RNA33363.1"/>
    <property type="molecule type" value="Genomic_DNA"/>
</dbReference>
<organism evidence="1 2">
    <name type="scientific">Brachionus plicatilis</name>
    <name type="common">Marine rotifer</name>
    <name type="synonym">Brachionus muelleri</name>
    <dbReference type="NCBI Taxonomy" id="10195"/>
    <lineage>
        <taxon>Eukaryota</taxon>
        <taxon>Metazoa</taxon>
        <taxon>Spiralia</taxon>
        <taxon>Gnathifera</taxon>
        <taxon>Rotifera</taxon>
        <taxon>Eurotatoria</taxon>
        <taxon>Monogononta</taxon>
        <taxon>Pseudotrocha</taxon>
        <taxon>Ploima</taxon>
        <taxon>Brachionidae</taxon>
        <taxon>Brachionus</taxon>
    </lineage>
</organism>
<sequence>MGFFACGLIAVVGTVGKFVTHQFFINTHAGIRATAIKTLSTAHFRVASVKNRDYYFINGAVFFVFKKLYRNPGRFKSYEKLEIFLVECDKVISLELCGIEYSCHEHMLVPINGRLLSTLITAPLTSNSLHLGLLKQVGFIPSTRTIDRVLDQ</sequence>
<gene>
    <name evidence="1" type="ORF">BpHYR1_000338</name>
</gene>
<accession>A0A3M7SBZ4</accession>
<dbReference type="Proteomes" id="UP000276133">
    <property type="component" value="Unassembled WGS sequence"/>
</dbReference>
<evidence type="ECO:0000313" key="1">
    <source>
        <dbReference type="EMBL" id="RNA33363.1"/>
    </source>
</evidence>
<proteinExistence type="predicted"/>
<evidence type="ECO:0000313" key="2">
    <source>
        <dbReference type="Proteomes" id="UP000276133"/>
    </source>
</evidence>
<name>A0A3M7SBZ4_BRAPC</name>
<dbReference type="AlphaFoldDB" id="A0A3M7SBZ4"/>
<comment type="caution">
    <text evidence="1">The sequence shown here is derived from an EMBL/GenBank/DDBJ whole genome shotgun (WGS) entry which is preliminary data.</text>
</comment>
<keyword evidence="2" id="KW-1185">Reference proteome</keyword>
<reference evidence="1 2" key="1">
    <citation type="journal article" date="2018" name="Sci. Rep.">
        <title>Genomic signatures of local adaptation to the degree of environmental predictability in rotifers.</title>
        <authorList>
            <person name="Franch-Gras L."/>
            <person name="Hahn C."/>
            <person name="Garcia-Roger E.M."/>
            <person name="Carmona M.J."/>
            <person name="Serra M."/>
            <person name="Gomez A."/>
        </authorList>
    </citation>
    <scope>NUCLEOTIDE SEQUENCE [LARGE SCALE GENOMIC DNA]</scope>
    <source>
        <strain evidence="1">HYR1</strain>
    </source>
</reference>
<protein>
    <submittedName>
        <fullName evidence="1">Uncharacterized protein</fullName>
    </submittedName>
</protein>